<evidence type="ECO:0000313" key="5">
    <source>
        <dbReference type="Proteomes" id="UP000310689"/>
    </source>
</evidence>
<dbReference type="Proteomes" id="UP000310689">
    <property type="component" value="Unassembled WGS sequence"/>
</dbReference>
<accession>A0A4T0KFJ2</accession>
<name>A0A4T0KFJ2_WALIC</name>
<sequence length="135" mass="14534">MEMGVHLCWKLTIIEIMFIRGASRAIPSVRQFSSSAVAGKDLVQELYMSQLKSYKAPAQPADAHVGHVKAFKQPAAPSAPSAPSDLAGELSTYESAQPSFTQQTQATGEAPKAEESADEFLSLLEADLPKPEVHH</sequence>
<dbReference type="PANTHER" id="PTHR28207:SF1">
    <property type="entry name" value="ATP SYNTHASE SUBUNIT H, MITOCHONDRIAL"/>
    <property type="match status" value="1"/>
</dbReference>
<feature type="compositionally biased region" description="Low complexity" evidence="1">
    <location>
        <begin position="74"/>
        <end position="84"/>
    </location>
</feature>
<comment type="caution">
    <text evidence="2">The sequence shown here is derived from an EMBL/GenBank/DDBJ whole genome shotgun (WGS) entry which is preliminary data.</text>
</comment>
<feature type="region of interest" description="Disordered" evidence="1">
    <location>
        <begin position="72"/>
        <end position="135"/>
    </location>
</feature>
<dbReference type="Proteomes" id="UP000306954">
    <property type="component" value="Unassembled WGS sequence"/>
</dbReference>
<evidence type="ECO:0000256" key="1">
    <source>
        <dbReference type="SAM" id="MobiDB-lite"/>
    </source>
</evidence>
<evidence type="ECO:0008006" key="6">
    <source>
        <dbReference type="Google" id="ProtNLM"/>
    </source>
</evidence>
<dbReference type="OrthoDB" id="274752at2759"/>
<dbReference type="InterPro" id="IPR019711">
    <property type="entry name" value="ATP_synth_F0_suH"/>
</dbReference>
<proteinExistence type="predicted"/>
<evidence type="ECO:0000313" key="2">
    <source>
        <dbReference type="EMBL" id="TIB16377.1"/>
    </source>
</evidence>
<reference evidence="4 5" key="1">
    <citation type="submission" date="2019-03" db="EMBL/GenBank/DDBJ databases">
        <title>Sequencing 23 genomes of Wallemia ichthyophaga.</title>
        <authorList>
            <person name="Gostincar C."/>
        </authorList>
    </citation>
    <scope>NUCLEOTIDE SEQUENCE [LARGE SCALE GENOMIC DNA]</scope>
    <source>
        <strain evidence="3 5">EXF-6200</strain>
        <strain evidence="2 4">EXF-8621</strain>
    </source>
</reference>
<dbReference type="Pfam" id="PF10775">
    <property type="entry name" value="ATP_sub_h"/>
    <property type="match status" value="1"/>
</dbReference>
<feature type="compositionally biased region" description="Polar residues" evidence="1">
    <location>
        <begin position="92"/>
        <end position="107"/>
    </location>
</feature>
<evidence type="ECO:0000313" key="3">
    <source>
        <dbReference type="EMBL" id="TIB39964.1"/>
    </source>
</evidence>
<organism evidence="2 4">
    <name type="scientific">Wallemia ichthyophaga</name>
    <dbReference type="NCBI Taxonomy" id="245174"/>
    <lineage>
        <taxon>Eukaryota</taxon>
        <taxon>Fungi</taxon>
        <taxon>Dikarya</taxon>
        <taxon>Basidiomycota</taxon>
        <taxon>Wallemiomycotina</taxon>
        <taxon>Wallemiomycetes</taxon>
        <taxon>Wallemiales</taxon>
        <taxon>Wallemiaceae</taxon>
        <taxon>Wallemia</taxon>
    </lineage>
</organism>
<dbReference type="EMBL" id="SPOI01000023">
    <property type="protein sequence ID" value="TIB39964.1"/>
    <property type="molecule type" value="Genomic_DNA"/>
</dbReference>
<dbReference type="PANTHER" id="PTHR28207">
    <property type="entry name" value="ATP SYNTHASE SUBUNIT H, MITOCHONDRIAL"/>
    <property type="match status" value="1"/>
</dbReference>
<dbReference type="OMA" id="GHVQKFT"/>
<gene>
    <name evidence="3" type="ORF">E3P86_00907</name>
    <name evidence="2" type="ORF">E3P90_00523</name>
</gene>
<dbReference type="EMBL" id="SPOF01000004">
    <property type="protein sequence ID" value="TIB16377.1"/>
    <property type="molecule type" value="Genomic_DNA"/>
</dbReference>
<protein>
    <recommendedName>
        <fullName evidence="6">ATP synthase subunit H, mitochondrial</fullName>
    </recommendedName>
</protein>
<dbReference type="GO" id="GO:0046933">
    <property type="term" value="F:proton-transporting ATP synthase activity, rotational mechanism"/>
    <property type="evidence" value="ECO:0007669"/>
    <property type="project" value="TreeGrafter"/>
</dbReference>
<evidence type="ECO:0000313" key="4">
    <source>
        <dbReference type="Proteomes" id="UP000306954"/>
    </source>
</evidence>
<dbReference type="AlphaFoldDB" id="A0A4T0KFJ2"/>